<dbReference type="Pfam" id="PF13692">
    <property type="entry name" value="Glyco_trans_1_4"/>
    <property type="match status" value="1"/>
</dbReference>
<comment type="caution">
    <text evidence="1">The sequence shown here is derived from an EMBL/GenBank/DDBJ whole genome shotgun (WGS) entry which is preliminary data.</text>
</comment>
<reference evidence="1" key="2">
    <citation type="submission" date="2021-04" db="EMBL/GenBank/DDBJ databases">
        <authorList>
            <person name="Gilroy R."/>
        </authorList>
    </citation>
    <scope>NUCLEOTIDE SEQUENCE</scope>
    <source>
        <strain evidence="1">14975</strain>
    </source>
</reference>
<dbReference type="GO" id="GO:0016757">
    <property type="term" value="F:glycosyltransferase activity"/>
    <property type="evidence" value="ECO:0007669"/>
    <property type="project" value="UniProtKB-KW"/>
</dbReference>
<dbReference type="Gene3D" id="3.40.50.2000">
    <property type="entry name" value="Glycogen Phosphorylase B"/>
    <property type="match status" value="2"/>
</dbReference>
<dbReference type="SUPFAM" id="SSF53756">
    <property type="entry name" value="UDP-Glycosyltransferase/glycogen phosphorylase"/>
    <property type="match status" value="1"/>
</dbReference>
<dbReference type="PANTHER" id="PTHR45947">
    <property type="entry name" value="SULFOQUINOVOSYL TRANSFERASE SQD2"/>
    <property type="match status" value="1"/>
</dbReference>
<keyword evidence="1" id="KW-0808">Transferase</keyword>
<keyword evidence="1" id="KW-0328">Glycosyltransferase</keyword>
<protein>
    <submittedName>
        <fullName evidence="1">Glycosyltransferase</fullName>
        <ecNumber evidence="1">2.4.-.-</ecNumber>
    </submittedName>
</protein>
<accession>A0A9D2AHM7</accession>
<proteinExistence type="predicted"/>
<dbReference type="PANTHER" id="PTHR45947:SF3">
    <property type="entry name" value="SULFOQUINOVOSYL TRANSFERASE SQD2"/>
    <property type="match status" value="1"/>
</dbReference>
<organism evidence="1 2">
    <name type="scientific">Candidatus Akkermansia intestinigallinarum</name>
    <dbReference type="NCBI Taxonomy" id="2838431"/>
    <lineage>
        <taxon>Bacteria</taxon>
        <taxon>Pseudomonadati</taxon>
        <taxon>Verrucomicrobiota</taxon>
        <taxon>Verrucomicrobiia</taxon>
        <taxon>Verrucomicrobiales</taxon>
        <taxon>Akkermansiaceae</taxon>
        <taxon>Akkermansia</taxon>
    </lineage>
</organism>
<dbReference type="AlphaFoldDB" id="A0A9D2AHM7"/>
<reference evidence="1" key="1">
    <citation type="journal article" date="2021" name="PeerJ">
        <title>Extensive microbial diversity within the chicken gut microbiome revealed by metagenomics and culture.</title>
        <authorList>
            <person name="Gilroy R."/>
            <person name="Ravi A."/>
            <person name="Getino M."/>
            <person name="Pursley I."/>
            <person name="Horton D.L."/>
            <person name="Alikhan N.F."/>
            <person name="Baker D."/>
            <person name="Gharbi K."/>
            <person name="Hall N."/>
            <person name="Watson M."/>
            <person name="Adriaenssens E.M."/>
            <person name="Foster-Nyarko E."/>
            <person name="Jarju S."/>
            <person name="Secka A."/>
            <person name="Antonio M."/>
            <person name="Oren A."/>
            <person name="Chaudhuri R.R."/>
            <person name="La Ragione R."/>
            <person name="Hildebrand F."/>
            <person name="Pallen M.J."/>
        </authorList>
    </citation>
    <scope>NUCLEOTIDE SEQUENCE</scope>
    <source>
        <strain evidence="1">14975</strain>
    </source>
</reference>
<dbReference type="EMBL" id="DXFQ01000125">
    <property type="protein sequence ID" value="HIX20317.1"/>
    <property type="molecule type" value="Genomic_DNA"/>
</dbReference>
<name>A0A9D2AHM7_9BACT</name>
<dbReference type="InterPro" id="IPR050194">
    <property type="entry name" value="Glycosyltransferase_grp1"/>
</dbReference>
<evidence type="ECO:0000313" key="1">
    <source>
        <dbReference type="EMBL" id="HIX20317.1"/>
    </source>
</evidence>
<dbReference type="Proteomes" id="UP000823964">
    <property type="component" value="Unassembled WGS sequence"/>
</dbReference>
<dbReference type="CDD" id="cd03801">
    <property type="entry name" value="GT4_PimA-like"/>
    <property type="match status" value="1"/>
</dbReference>
<sequence length="387" mass="44266">MNAWHTGITAKEFNAMEALEALWISNKNPGLPADKYKRIWPYHLGMKPFYHAPFPYLEEKMRWRNLWLYDAWVRRQTLPEGVDVVQCPMGSCSPVFDLADKSGRRILKVYEAMNGHPTTQRGYWQREADIHSPGFVVPISQKVWSRMNREIYRADCVLCPSTYVLESMVNNGVPREKCFLNPFGVDVSLFPRRKALPEPGVFKFVVTGNLTVRKGQQYLFEAFKKLHAEYPSAELHSFGDPRPDFKGLYAQWKGFPNLYLHASVSQKELGAFMAGCTAYVFPSLEEGFARSLLEAMSVGLPVIATHESGATTLLPRESPMIIPPASTEAIYRIMKALCEDRDLLCRLSEESCSKFDVNNTWGAYAKRLLDGYQERVDEMRRTRDSAH</sequence>
<gene>
    <name evidence="1" type="ORF">H9862_06935</name>
</gene>
<evidence type="ECO:0000313" key="2">
    <source>
        <dbReference type="Proteomes" id="UP000823964"/>
    </source>
</evidence>
<dbReference type="EC" id="2.4.-.-" evidence="1"/>